<keyword evidence="7" id="KW-1185">Reference proteome</keyword>
<dbReference type="PROSITE" id="PS50888">
    <property type="entry name" value="BHLH"/>
    <property type="match status" value="1"/>
</dbReference>
<name>A0AA41VSQ0_PAPNU</name>
<evidence type="ECO:0000259" key="4">
    <source>
        <dbReference type="PROSITE" id="PS50888"/>
    </source>
</evidence>
<dbReference type="EMBL" id="JAJJMA010285181">
    <property type="protein sequence ID" value="MCL7046728.1"/>
    <property type="molecule type" value="Genomic_DNA"/>
</dbReference>
<feature type="domain" description="BHLH" evidence="4">
    <location>
        <begin position="12"/>
        <end position="62"/>
    </location>
</feature>
<dbReference type="GO" id="GO:0046983">
    <property type="term" value="F:protein dimerization activity"/>
    <property type="evidence" value="ECO:0007669"/>
    <property type="project" value="InterPro"/>
</dbReference>
<proteinExistence type="predicted"/>
<dbReference type="EMBL" id="JAJJMA010285839">
    <property type="protein sequence ID" value="MCL7046790.1"/>
    <property type="molecule type" value="Genomic_DNA"/>
</dbReference>
<evidence type="ECO:0000313" key="7">
    <source>
        <dbReference type="Proteomes" id="UP001177140"/>
    </source>
</evidence>
<gene>
    <name evidence="5" type="ORF">MKW94_015201</name>
    <name evidence="6" type="ORF">MKW94_023792</name>
</gene>
<dbReference type="SMART" id="SM00353">
    <property type="entry name" value="HLH"/>
    <property type="match status" value="1"/>
</dbReference>
<dbReference type="Proteomes" id="UP001177140">
    <property type="component" value="Unassembled WGS sequence"/>
</dbReference>
<comment type="caution">
    <text evidence="6">The sequence shown here is derived from an EMBL/GenBank/DDBJ whole genome shotgun (WGS) entry which is preliminary data.</text>
</comment>
<feature type="compositionally biased region" description="Low complexity" evidence="3">
    <location>
        <begin position="1"/>
        <end position="18"/>
    </location>
</feature>
<protein>
    <recommendedName>
        <fullName evidence="4">BHLH domain-containing protein</fullName>
    </recommendedName>
</protein>
<sequence length="185" mass="20787">MNSSQGSHSSSSSSSPHSSSEERDDDSIAQKLQTLKAMIPNLSSTADKRSILEATHEYIQRIHEETESIERDLLQRRSTTTNPSSSSSLVGERPKILSMEIDDLMMEGRFVVKISWRRGFLENANVQRVVEECLSITTTSVSQDYDNPDQMLTTAFVKAKEGTRMTEEQLRDDLMDIAARFGLIP</sequence>
<dbReference type="AlphaFoldDB" id="A0AA41VSQ0"/>
<accession>A0AA41VSQ0</accession>
<evidence type="ECO:0000256" key="1">
    <source>
        <dbReference type="ARBA" id="ARBA00023015"/>
    </source>
</evidence>
<dbReference type="SUPFAM" id="SSF47459">
    <property type="entry name" value="HLH, helix-loop-helix DNA-binding domain"/>
    <property type="match status" value="1"/>
</dbReference>
<reference evidence="6" key="1">
    <citation type="submission" date="2022-03" db="EMBL/GenBank/DDBJ databases">
        <title>A functionally conserved STORR gene fusion in Papaver species that diverged 16.8 million years ago.</title>
        <authorList>
            <person name="Catania T."/>
        </authorList>
    </citation>
    <scope>NUCLEOTIDE SEQUENCE</scope>
    <source>
        <strain evidence="6">S-191538</strain>
    </source>
</reference>
<evidence type="ECO:0000313" key="5">
    <source>
        <dbReference type="EMBL" id="MCL7046728.1"/>
    </source>
</evidence>
<keyword evidence="2" id="KW-0804">Transcription</keyword>
<feature type="region of interest" description="Disordered" evidence="3">
    <location>
        <begin position="1"/>
        <end position="27"/>
    </location>
</feature>
<organism evidence="6 7">
    <name type="scientific">Papaver nudicaule</name>
    <name type="common">Iceland poppy</name>
    <dbReference type="NCBI Taxonomy" id="74823"/>
    <lineage>
        <taxon>Eukaryota</taxon>
        <taxon>Viridiplantae</taxon>
        <taxon>Streptophyta</taxon>
        <taxon>Embryophyta</taxon>
        <taxon>Tracheophyta</taxon>
        <taxon>Spermatophyta</taxon>
        <taxon>Magnoliopsida</taxon>
        <taxon>Ranunculales</taxon>
        <taxon>Papaveraceae</taxon>
        <taxon>Papaveroideae</taxon>
        <taxon>Papaver</taxon>
    </lineage>
</organism>
<evidence type="ECO:0000256" key="2">
    <source>
        <dbReference type="ARBA" id="ARBA00023163"/>
    </source>
</evidence>
<dbReference type="InterPro" id="IPR011598">
    <property type="entry name" value="bHLH_dom"/>
</dbReference>
<evidence type="ECO:0000313" key="6">
    <source>
        <dbReference type="EMBL" id="MCL7046790.1"/>
    </source>
</evidence>
<evidence type="ECO:0000256" key="3">
    <source>
        <dbReference type="SAM" id="MobiDB-lite"/>
    </source>
</evidence>
<dbReference type="InterPro" id="IPR036638">
    <property type="entry name" value="HLH_DNA-bd_sf"/>
</dbReference>
<keyword evidence="1" id="KW-0805">Transcription regulation</keyword>
<dbReference type="Gene3D" id="4.10.280.10">
    <property type="entry name" value="Helix-loop-helix DNA-binding domain"/>
    <property type="match status" value="1"/>
</dbReference>